<evidence type="ECO:0000256" key="4">
    <source>
        <dbReference type="SAM" id="MobiDB-lite"/>
    </source>
</evidence>
<comment type="similarity">
    <text evidence="1">Belongs to the V-ATPase E subunit family.</text>
</comment>
<sequence length="299" mass="35657">MKNIMKKLKPRKKKKDDVKEEIRNRDKQREQQVPRKKKKADVKKEIRTRDKQREQQVPRKKKKADVKEEIRIRDKQREQQVNKMINFIEHEVELSIQNIEEDTKTECHVLKGKQFKEAKKNIQTEYTKKYNRLAKEKNETLGKDKRRYYFDKQDVLSSHLEEIHEIVTNRVGNHLYQKENEELLKKYLTALVLEGAYMLGKPIIFLKIRPQDKTIVESILPRVQEAYEEATFTTLTIEIMTESYLDEKGLGGVIIYSADQRIQIDNTVEERINSCVQLMEPWMRQKLMPSQTVHSAFGI</sequence>
<dbReference type="SUPFAM" id="SSF160527">
    <property type="entry name" value="V-type ATPase subunit E-like"/>
    <property type="match status" value="1"/>
</dbReference>
<feature type="compositionally biased region" description="Basic and acidic residues" evidence="4">
    <location>
        <begin position="15"/>
        <end position="33"/>
    </location>
</feature>
<dbReference type="GO" id="GO:0046961">
    <property type="term" value="F:proton-transporting ATPase activity, rotational mechanism"/>
    <property type="evidence" value="ECO:0007669"/>
    <property type="project" value="InterPro"/>
</dbReference>
<proteinExistence type="inferred from homology"/>
<gene>
    <name evidence="6" type="primary">LOC103521624</name>
</gene>
<dbReference type="InterPro" id="IPR038495">
    <property type="entry name" value="ATPase_E_C"/>
</dbReference>
<name>A0A3Q0JHY7_DIACI</name>
<feature type="compositionally biased region" description="Basic residues" evidence="4">
    <location>
        <begin position="1"/>
        <end position="14"/>
    </location>
</feature>
<accession>A0A3Q0JHY7</accession>
<evidence type="ECO:0000313" key="6">
    <source>
        <dbReference type="RefSeq" id="XP_026688021.1"/>
    </source>
</evidence>
<dbReference type="GO" id="GO:0033178">
    <property type="term" value="C:proton-transporting two-sector ATPase complex, catalytic domain"/>
    <property type="evidence" value="ECO:0007669"/>
    <property type="project" value="InterPro"/>
</dbReference>
<reference evidence="6" key="1">
    <citation type="submission" date="2025-08" db="UniProtKB">
        <authorList>
            <consortium name="RefSeq"/>
        </authorList>
    </citation>
    <scope>IDENTIFICATION</scope>
</reference>
<feature type="region of interest" description="Disordered" evidence="4">
    <location>
        <begin position="1"/>
        <end position="69"/>
    </location>
</feature>
<evidence type="ECO:0000256" key="2">
    <source>
        <dbReference type="ARBA" id="ARBA00022448"/>
    </source>
</evidence>
<dbReference type="GeneID" id="103521624"/>
<dbReference type="PANTHER" id="PTHR45715">
    <property type="entry name" value="ATPASE H+-TRANSPORTING V1 SUBUNIT E1A-RELATED"/>
    <property type="match status" value="1"/>
</dbReference>
<dbReference type="Pfam" id="PF01991">
    <property type="entry name" value="vATP-synt_E"/>
    <property type="match status" value="1"/>
</dbReference>
<keyword evidence="3" id="KW-0406">Ion transport</keyword>
<keyword evidence="5" id="KW-1185">Reference proteome</keyword>
<dbReference type="Gene3D" id="3.30.2320.30">
    <property type="entry name" value="ATP synthase, E subunit, C-terminal"/>
    <property type="match status" value="1"/>
</dbReference>
<protein>
    <submittedName>
        <fullName evidence="6">V-type proton ATPase subunit E 1-like</fullName>
    </submittedName>
</protein>
<dbReference type="RefSeq" id="XP_026688021.1">
    <property type="nucleotide sequence ID" value="XM_026832220.1"/>
</dbReference>
<dbReference type="KEGG" id="dci:103521624"/>
<feature type="compositionally biased region" description="Basic and acidic residues" evidence="4">
    <location>
        <begin position="42"/>
        <end position="57"/>
    </location>
</feature>
<evidence type="ECO:0000256" key="1">
    <source>
        <dbReference type="ARBA" id="ARBA00005901"/>
    </source>
</evidence>
<dbReference type="Gene3D" id="6.10.250.1620">
    <property type="match status" value="1"/>
</dbReference>
<organism evidence="5 6">
    <name type="scientific">Diaphorina citri</name>
    <name type="common">Asian citrus psyllid</name>
    <dbReference type="NCBI Taxonomy" id="121845"/>
    <lineage>
        <taxon>Eukaryota</taxon>
        <taxon>Metazoa</taxon>
        <taxon>Ecdysozoa</taxon>
        <taxon>Arthropoda</taxon>
        <taxon>Hexapoda</taxon>
        <taxon>Insecta</taxon>
        <taxon>Pterygota</taxon>
        <taxon>Neoptera</taxon>
        <taxon>Paraneoptera</taxon>
        <taxon>Hemiptera</taxon>
        <taxon>Sternorrhyncha</taxon>
        <taxon>Psylloidea</taxon>
        <taxon>Psyllidae</taxon>
        <taxon>Diaphorininae</taxon>
        <taxon>Diaphorina</taxon>
    </lineage>
</organism>
<dbReference type="STRING" id="121845.A0A3Q0JHY7"/>
<evidence type="ECO:0000313" key="5">
    <source>
        <dbReference type="Proteomes" id="UP000079169"/>
    </source>
</evidence>
<dbReference type="PaxDb" id="121845-A0A3Q0JHY7"/>
<keyword evidence="2" id="KW-0813">Transport</keyword>
<dbReference type="Proteomes" id="UP000079169">
    <property type="component" value="Unplaced"/>
</dbReference>
<evidence type="ECO:0000256" key="3">
    <source>
        <dbReference type="ARBA" id="ARBA00023065"/>
    </source>
</evidence>
<dbReference type="AlphaFoldDB" id="A0A3Q0JHY7"/>
<dbReference type="InterPro" id="IPR002842">
    <property type="entry name" value="ATPase_V1_Esu"/>
</dbReference>